<dbReference type="Gene3D" id="3.20.20.210">
    <property type="match status" value="1"/>
</dbReference>
<dbReference type="Proteomes" id="UP000830055">
    <property type="component" value="Chromosome"/>
</dbReference>
<proteinExistence type="predicted"/>
<dbReference type="EMBL" id="AP025516">
    <property type="protein sequence ID" value="BDD88655.1"/>
    <property type="molecule type" value="Genomic_DNA"/>
</dbReference>
<name>A0ABM7WCI0_9BACT</name>
<protein>
    <recommendedName>
        <fullName evidence="3">Methionine synthase</fullName>
    </recommendedName>
</protein>
<evidence type="ECO:0008006" key="3">
    <source>
        <dbReference type="Google" id="ProtNLM"/>
    </source>
</evidence>
<evidence type="ECO:0000313" key="1">
    <source>
        <dbReference type="EMBL" id="BDD88655.1"/>
    </source>
</evidence>
<dbReference type="InterPro" id="IPR038071">
    <property type="entry name" value="UROD/MetE-like_sf"/>
</dbReference>
<sequence length="359" mass="39778">MFYPSCLPILIGSLPLTDHREAVRTVLACTPEIPNWPQLPRLAKEGMVRQFLDGLPGLVEAGARFWIDTDQPGFSDEMTSFYEEILSLPGSEPLPETGRFTLDPHAAPGFFTLCATLIDHDRRPLTVKGQITGPITCGIGVRDQHGIPIFHDDNLRDMLIRLLSLKARWQVERLRRWCREIPPILFIDEPGMVSYGSTAFSGISRDTVGSAMATLIEAIKDAGGLAGIHICANGDWAPALQSETDIISFDAFSYFDNFILYREPLLSFLTRGGILAWGIVPTGDPNVIAAATREDLLRRWQEQVQRVEQLGFPAARLRRQALIAPACGTGSLDPELARHVLSLTSSLSQQIRQLYFDPA</sequence>
<reference evidence="1 2" key="1">
    <citation type="submission" date="2022-01" db="EMBL/GenBank/DDBJ databases">
        <title>Desulfofustis limnae sp. nov., a novel mesophilic sulfate-reducing bacterium isolated from marsh soil.</title>
        <authorList>
            <person name="Watanabe M."/>
            <person name="Takahashi A."/>
            <person name="Kojima H."/>
            <person name="Fukui M."/>
        </authorList>
    </citation>
    <scope>NUCLEOTIDE SEQUENCE [LARGE SCALE GENOMIC DNA]</scope>
    <source>
        <strain evidence="1 2">PPLL</strain>
    </source>
</reference>
<keyword evidence="2" id="KW-1185">Reference proteome</keyword>
<organism evidence="1 2">
    <name type="scientific">Desulfofustis limnaeus</name>
    <dbReference type="NCBI Taxonomy" id="2740163"/>
    <lineage>
        <taxon>Bacteria</taxon>
        <taxon>Pseudomonadati</taxon>
        <taxon>Thermodesulfobacteriota</taxon>
        <taxon>Desulfobulbia</taxon>
        <taxon>Desulfobulbales</taxon>
        <taxon>Desulfocapsaceae</taxon>
        <taxon>Desulfofustis</taxon>
    </lineage>
</organism>
<dbReference type="RefSeq" id="WP_284151995.1">
    <property type="nucleotide sequence ID" value="NZ_AP025516.1"/>
</dbReference>
<dbReference type="SUPFAM" id="SSF51726">
    <property type="entry name" value="UROD/MetE-like"/>
    <property type="match status" value="1"/>
</dbReference>
<accession>A0ABM7WCI0</accession>
<gene>
    <name evidence="1" type="ORF">DPPLL_30200</name>
</gene>
<evidence type="ECO:0000313" key="2">
    <source>
        <dbReference type="Proteomes" id="UP000830055"/>
    </source>
</evidence>